<feature type="compositionally biased region" description="Low complexity" evidence="1">
    <location>
        <begin position="88"/>
        <end position="102"/>
    </location>
</feature>
<evidence type="ECO:0000313" key="2">
    <source>
        <dbReference type="Proteomes" id="UP000694864"/>
    </source>
</evidence>
<reference evidence="2" key="1">
    <citation type="journal article" date="2014" name="Nat. Commun.">
        <title>The emerging biofuel crop Camelina sativa retains a highly undifferentiated hexaploid genome structure.</title>
        <authorList>
            <person name="Kagale S."/>
            <person name="Koh C."/>
            <person name="Nixon J."/>
            <person name="Bollina V."/>
            <person name="Clarke W.E."/>
            <person name="Tuteja R."/>
            <person name="Spillane C."/>
            <person name="Robinson S.J."/>
            <person name="Links M.G."/>
            <person name="Clarke C."/>
            <person name="Higgins E.E."/>
            <person name="Huebert T."/>
            <person name="Sharpe A.G."/>
            <person name="Parkin I.A."/>
        </authorList>
    </citation>
    <scope>NUCLEOTIDE SEQUENCE [LARGE SCALE GENOMIC DNA]</scope>
    <source>
        <strain evidence="2">cv. DH55</strain>
    </source>
</reference>
<feature type="compositionally biased region" description="Basic and acidic residues" evidence="1">
    <location>
        <begin position="200"/>
        <end position="213"/>
    </location>
</feature>
<dbReference type="GeneID" id="104772866"/>
<feature type="region of interest" description="Disordered" evidence="1">
    <location>
        <begin position="75"/>
        <end position="263"/>
    </location>
</feature>
<evidence type="ECO:0000313" key="3">
    <source>
        <dbReference type="RefSeq" id="XP_010495728.1"/>
    </source>
</evidence>
<feature type="compositionally biased region" description="Low complexity" evidence="1">
    <location>
        <begin position="397"/>
        <end position="406"/>
    </location>
</feature>
<accession>A0ABM0Y589</accession>
<protein>
    <submittedName>
        <fullName evidence="3">Pollen-specific leucine-rich repeat extensin-like protein 1</fullName>
    </submittedName>
</protein>
<organism evidence="2 3">
    <name type="scientific">Camelina sativa</name>
    <name type="common">False flax</name>
    <name type="synonym">Myagrum sativum</name>
    <dbReference type="NCBI Taxonomy" id="90675"/>
    <lineage>
        <taxon>Eukaryota</taxon>
        <taxon>Viridiplantae</taxon>
        <taxon>Streptophyta</taxon>
        <taxon>Embryophyta</taxon>
        <taxon>Tracheophyta</taxon>
        <taxon>Spermatophyta</taxon>
        <taxon>Magnoliopsida</taxon>
        <taxon>eudicotyledons</taxon>
        <taxon>Gunneridae</taxon>
        <taxon>Pentapetalae</taxon>
        <taxon>rosids</taxon>
        <taxon>malvids</taxon>
        <taxon>Brassicales</taxon>
        <taxon>Brassicaceae</taxon>
        <taxon>Camelineae</taxon>
        <taxon>Camelina</taxon>
    </lineage>
</organism>
<keyword evidence="2" id="KW-1185">Reference proteome</keyword>
<dbReference type="Proteomes" id="UP000694864">
    <property type="component" value="Chromosome 20"/>
</dbReference>
<evidence type="ECO:0000256" key="1">
    <source>
        <dbReference type="SAM" id="MobiDB-lite"/>
    </source>
</evidence>
<dbReference type="RefSeq" id="XP_010495728.1">
    <property type="nucleotide sequence ID" value="XM_010497426.1"/>
</dbReference>
<reference evidence="3" key="2">
    <citation type="submission" date="2025-08" db="UniProtKB">
        <authorList>
            <consortium name="RefSeq"/>
        </authorList>
    </citation>
    <scope>IDENTIFICATION</scope>
    <source>
        <tissue evidence="3">Leaf</tissue>
    </source>
</reference>
<feature type="compositionally biased region" description="Polar residues" evidence="1">
    <location>
        <begin position="383"/>
        <end position="396"/>
    </location>
</feature>
<feature type="compositionally biased region" description="Polar residues" evidence="1">
    <location>
        <begin position="103"/>
        <end position="132"/>
    </location>
</feature>
<gene>
    <name evidence="3" type="primary">LOC104772866</name>
</gene>
<proteinExistence type="predicted"/>
<name>A0ABM0Y589_CAMSA</name>
<feature type="compositionally biased region" description="Polar residues" evidence="1">
    <location>
        <begin position="338"/>
        <end position="352"/>
    </location>
</feature>
<feature type="region of interest" description="Disordered" evidence="1">
    <location>
        <begin position="317"/>
        <end position="463"/>
    </location>
</feature>
<feature type="compositionally biased region" description="Polar residues" evidence="1">
    <location>
        <begin position="364"/>
        <end position="373"/>
    </location>
</feature>
<sequence>MVLSIGEALGEILDWEISSSSILLQLLLNGMEPLTKETIIEFSDGSEAVVCLEYKNLKNHCSYCQRLTHDKSVCPGLPDQRKDQNLHSRAAAPSSTQQTSSRNYYTPQDNFLPPQRQTRSFENHSSQRPNQQSRKRPYAAISLNTRNVPDFRQTARNTRDRQDRLVRQSSIARSTHSREEVTPQQYGHNSPPAPPTRNLQWREKTRSSTEIHGEPSVSSRARRPPLEREVASPDPPTPPPENAHIQTIQHQASHLKHQEPETQTREQIMNELQEITIQYMSCPDPVESAARRMRVLQTDSVNLMEETANSILASNQKTKNHLPLPPPDQPANKPLNVKDTTSSAILQKNTSETSKRGRGRPPLQKQTGKTNQPLRGAKPQKRILTQGSPRKSPNRTSSSKSGFSKSTQKKVTKQDAGNPRVSDHSAGEPSGTLPANSNPPRISLIPASKKKKADFQNPPTPLP</sequence>
<feature type="compositionally biased region" description="Basic and acidic residues" evidence="1">
    <location>
        <begin position="157"/>
        <end position="166"/>
    </location>
</feature>